<dbReference type="PROSITE" id="PS00198">
    <property type="entry name" value="4FE4S_FER_1"/>
    <property type="match status" value="1"/>
</dbReference>
<evidence type="ECO:0000313" key="13">
    <source>
        <dbReference type="Proteomes" id="UP001065549"/>
    </source>
</evidence>
<dbReference type="SFLD" id="SFLDS00029">
    <property type="entry name" value="Radical_SAM"/>
    <property type="match status" value="1"/>
</dbReference>
<evidence type="ECO:0000256" key="2">
    <source>
        <dbReference type="ARBA" id="ARBA00009777"/>
    </source>
</evidence>
<dbReference type="PANTHER" id="PTHR30352:SF4">
    <property type="entry name" value="PYRUVATE FORMATE-LYASE 2-ACTIVATING ENZYME"/>
    <property type="match status" value="1"/>
</dbReference>
<dbReference type="SFLD" id="SFLDG01066">
    <property type="entry name" value="organic_radical-activating_enz"/>
    <property type="match status" value="1"/>
</dbReference>
<dbReference type="GO" id="GO:0046872">
    <property type="term" value="F:metal ion binding"/>
    <property type="evidence" value="ECO:0007669"/>
    <property type="project" value="UniProtKB-KW"/>
</dbReference>
<dbReference type="PROSITE" id="PS51379">
    <property type="entry name" value="4FE4S_FER_2"/>
    <property type="match status" value="2"/>
</dbReference>
<dbReference type="SUPFAM" id="SSF102114">
    <property type="entry name" value="Radical SAM enzymes"/>
    <property type="match status" value="1"/>
</dbReference>
<evidence type="ECO:0000256" key="7">
    <source>
        <dbReference type="ARBA" id="ARBA00023004"/>
    </source>
</evidence>
<dbReference type="PANTHER" id="PTHR30352">
    <property type="entry name" value="PYRUVATE FORMATE-LYASE-ACTIVATING ENZYME"/>
    <property type="match status" value="1"/>
</dbReference>
<keyword evidence="7" id="KW-0408">Iron</keyword>
<dbReference type="InterPro" id="IPR058240">
    <property type="entry name" value="rSAM_sf"/>
</dbReference>
<comment type="catalytic activity">
    <reaction evidence="9">
        <text>glycyl-[protein] + reduced [flavodoxin] + S-adenosyl-L-methionine = glycin-2-yl radical-[protein] + semiquinone [flavodoxin] + 5'-deoxyadenosine + L-methionine + H(+)</text>
        <dbReference type="Rhea" id="RHEA:61976"/>
        <dbReference type="Rhea" id="RHEA-COMP:10622"/>
        <dbReference type="Rhea" id="RHEA-COMP:14480"/>
        <dbReference type="Rhea" id="RHEA-COMP:15993"/>
        <dbReference type="Rhea" id="RHEA-COMP:15994"/>
        <dbReference type="ChEBI" id="CHEBI:15378"/>
        <dbReference type="ChEBI" id="CHEBI:17319"/>
        <dbReference type="ChEBI" id="CHEBI:29947"/>
        <dbReference type="ChEBI" id="CHEBI:32722"/>
        <dbReference type="ChEBI" id="CHEBI:57618"/>
        <dbReference type="ChEBI" id="CHEBI:57844"/>
        <dbReference type="ChEBI" id="CHEBI:59789"/>
        <dbReference type="ChEBI" id="CHEBI:140311"/>
    </reaction>
</comment>
<dbReference type="PIRSF" id="PIRSF000371">
    <property type="entry name" value="PFL_act_enz"/>
    <property type="match status" value="1"/>
</dbReference>
<dbReference type="Gene3D" id="3.80.30.10">
    <property type="entry name" value="pyruvate-formate lyase- activating enzyme"/>
    <property type="match status" value="1"/>
</dbReference>
<evidence type="ECO:0000256" key="3">
    <source>
        <dbReference type="ARBA" id="ARBA00022485"/>
    </source>
</evidence>
<keyword evidence="5" id="KW-0479">Metal-binding</keyword>
<dbReference type="SUPFAM" id="SSF54862">
    <property type="entry name" value="4Fe-4S ferredoxins"/>
    <property type="match status" value="1"/>
</dbReference>
<evidence type="ECO:0000313" key="12">
    <source>
        <dbReference type="EMBL" id="MCU7380912.1"/>
    </source>
</evidence>
<sequence>MTGTIFDIQKYSLHDGPGIRTLVFMKGCPMRCRWCSNPESQKTGVQVGYTQKNCIRCGKCAAVCPDRAIQGPDYGIIRERCTGCSKCAAVCPVQAKKMIGSQVTVEELMEIIAEDRLFYRNSGGGATIGGGEPALQSAFVNQLLKRCRQESISTCIETCAFAEAEQFEETIEYADLVLFDLKHMNSAKHKSLTGAGNEKILRNAYRLKKDQPVIFRVPLIPGLNDSFKNLEETVLFAAQFENAQRVELLPYHSLGESKYQWIGEDYELSGLQTYSEEQKQELSRWIADQNYPIEIKLV</sequence>
<comment type="caution">
    <text evidence="12">The sequence shown here is derived from an EMBL/GenBank/DDBJ whole genome shotgun (WGS) entry which is preliminary data.</text>
</comment>
<keyword evidence="13" id="KW-1185">Reference proteome</keyword>
<feature type="domain" description="Radical SAM core" evidence="11">
    <location>
        <begin position="14"/>
        <end position="292"/>
    </location>
</feature>
<dbReference type="AlphaFoldDB" id="A0A9J6QZK2"/>
<dbReference type="PROSITE" id="PS01087">
    <property type="entry name" value="RADICAL_ACTIVATING"/>
    <property type="match status" value="1"/>
</dbReference>
<dbReference type="InterPro" id="IPR017896">
    <property type="entry name" value="4Fe4S_Fe-S-bd"/>
</dbReference>
<evidence type="ECO:0000256" key="1">
    <source>
        <dbReference type="ARBA" id="ARBA00001966"/>
    </source>
</evidence>
<keyword evidence="6" id="KW-0560">Oxidoreductase</keyword>
<evidence type="ECO:0000259" key="11">
    <source>
        <dbReference type="PROSITE" id="PS51918"/>
    </source>
</evidence>
<comment type="similarity">
    <text evidence="2">Belongs to the organic radical-activating enzymes family.</text>
</comment>
<evidence type="ECO:0000256" key="6">
    <source>
        <dbReference type="ARBA" id="ARBA00023002"/>
    </source>
</evidence>
<comment type="cofactor">
    <cofactor evidence="1">
        <name>[4Fe-4S] cluster</name>
        <dbReference type="ChEBI" id="CHEBI:49883"/>
    </cofactor>
</comment>
<keyword evidence="4" id="KW-0949">S-adenosyl-L-methionine</keyword>
<evidence type="ECO:0000259" key="10">
    <source>
        <dbReference type="PROSITE" id="PS51379"/>
    </source>
</evidence>
<protein>
    <submittedName>
        <fullName evidence="12">Glycyl-radical enzyme activating protein</fullName>
    </submittedName>
</protein>
<dbReference type="Gene3D" id="3.30.70.20">
    <property type="match status" value="1"/>
</dbReference>
<dbReference type="PROSITE" id="PS51918">
    <property type="entry name" value="RADICAL_SAM"/>
    <property type="match status" value="1"/>
</dbReference>
<dbReference type="GO" id="GO:0051539">
    <property type="term" value="F:4 iron, 4 sulfur cluster binding"/>
    <property type="evidence" value="ECO:0007669"/>
    <property type="project" value="UniProtKB-KW"/>
</dbReference>
<feature type="domain" description="4Fe-4S ferredoxin-type" evidence="10">
    <location>
        <begin position="72"/>
        <end position="101"/>
    </location>
</feature>
<evidence type="ECO:0000256" key="5">
    <source>
        <dbReference type="ARBA" id="ARBA00022723"/>
    </source>
</evidence>
<dbReference type="Pfam" id="PF00037">
    <property type="entry name" value="Fer4"/>
    <property type="match status" value="1"/>
</dbReference>
<gene>
    <name evidence="12" type="ORF">OBO34_21590</name>
</gene>
<evidence type="ECO:0000256" key="8">
    <source>
        <dbReference type="ARBA" id="ARBA00023014"/>
    </source>
</evidence>
<dbReference type="InterPro" id="IPR017900">
    <property type="entry name" value="4Fe4S_Fe_S_CS"/>
</dbReference>
<dbReference type="InterPro" id="IPR007197">
    <property type="entry name" value="rSAM"/>
</dbReference>
<feature type="domain" description="4Fe-4S ferredoxin-type" evidence="10">
    <location>
        <begin position="45"/>
        <end position="70"/>
    </location>
</feature>
<evidence type="ECO:0000256" key="9">
    <source>
        <dbReference type="ARBA" id="ARBA00047365"/>
    </source>
</evidence>
<keyword evidence="8" id="KW-0411">Iron-sulfur</keyword>
<dbReference type="RefSeq" id="WP_227755572.1">
    <property type="nucleotide sequence ID" value="NZ_JAOSHN010000016.1"/>
</dbReference>
<dbReference type="EMBL" id="JAOSHN010000016">
    <property type="protein sequence ID" value="MCU7380912.1"/>
    <property type="molecule type" value="Genomic_DNA"/>
</dbReference>
<dbReference type="InterPro" id="IPR034457">
    <property type="entry name" value="Organic_radical-activating"/>
</dbReference>
<proteinExistence type="inferred from homology"/>
<dbReference type="InterPro" id="IPR012839">
    <property type="entry name" value="Organic_radical_activase"/>
</dbReference>
<dbReference type="InterPro" id="IPR040074">
    <property type="entry name" value="BssD/PflA/YjjW"/>
</dbReference>
<reference evidence="12" key="1">
    <citation type="submission" date="2022-09" db="EMBL/GenBank/DDBJ databases">
        <title>Culturomic study of gut microbiota in children with autism spectrum disorder.</title>
        <authorList>
            <person name="Efimov B.A."/>
            <person name="Chaplin A.V."/>
            <person name="Sokolova S.R."/>
            <person name="Pikina A.P."/>
            <person name="Korzhanova M."/>
            <person name="Belova V."/>
            <person name="Korostin D."/>
        </authorList>
    </citation>
    <scope>NUCLEOTIDE SEQUENCE</scope>
    <source>
        <strain evidence="12">ASD5510</strain>
    </source>
</reference>
<keyword evidence="3" id="KW-0004">4Fe-4S</keyword>
<name>A0A9J6QZK2_9FIRM</name>
<dbReference type="InterPro" id="IPR001989">
    <property type="entry name" value="Radical_activat_CS"/>
</dbReference>
<dbReference type="Pfam" id="PF13353">
    <property type="entry name" value="Fer4_12"/>
    <property type="match status" value="1"/>
</dbReference>
<dbReference type="NCBIfam" id="TIGR02494">
    <property type="entry name" value="PFLE_PFLC"/>
    <property type="match status" value="1"/>
</dbReference>
<dbReference type="GO" id="GO:0016491">
    <property type="term" value="F:oxidoreductase activity"/>
    <property type="evidence" value="ECO:0007669"/>
    <property type="project" value="UniProtKB-KW"/>
</dbReference>
<dbReference type="Proteomes" id="UP001065549">
    <property type="component" value="Unassembled WGS sequence"/>
</dbReference>
<dbReference type="Pfam" id="PF04055">
    <property type="entry name" value="Radical_SAM"/>
    <property type="match status" value="1"/>
</dbReference>
<organism evidence="12 13">
    <name type="scientific">Hominibacterium faecale</name>
    <dbReference type="NCBI Taxonomy" id="2839743"/>
    <lineage>
        <taxon>Bacteria</taxon>
        <taxon>Bacillati</taxon>
        <taxon>Bacillota</taxon>
        <taxon>Clostridia</taxon>
        <taxon>Peptostreptococcales</taxon>
        <taxon>Anaerovoracaceae</taxon>
        <taxon>Hominibacterium</taxon>
    </lineage>
</organism>
<dbReference type="SFLD" id="SFLDG01118">
    <property type="entry name" value="activating_enzymes__group_2"/>
    <property type="match status" value="1"/>
</dbReference>
<accession>A0A9J6QZK2</accession>
<evidence type="ECO:0000256" key="4">
    <source>
        <dbReference type="ARBA" id="ARBA00022691"/>
    </source>
</evidence>